<dbReference type="EMBL" id="JBHRTK010000001">
    <property type="protein sequence ID" value="MFC3204673.1"/>
    <property type="molecule type" value="Genomic_DNA"/>
</dbReference>
<protein>
    <submittedName>
        <fullName evidence="1">Uncharacterized protein</fullName>
    </submittedName>
</protein>
<dbReference type="Proteomes" id="UP001595583">
    <property type="component" value="Unassembled WGS sequence"/>
</dbReference>
<proteinExistence type="predicted"/>
<keyword evidence="2" id="KW-1185">Reference proteome</keyword>
<comment type="caution">
    <text evidence="1">The sequence shown here is derived from an EMBL/GenBank/DDBJ whole genome shotgun (WGS) entry which is preliminary data.</text>
</comment>
<gene>
    <name evidence="1" type="ORF">ACFOHJ_00375</name>
</gene>
<name>A0ABV7K5M9_9HYPH</name>
<dbReference type="RefSeq" id="WP_378217381.1">
    <property type="nucleotide sequence ID" value="NZ_JBHRTK010000001.1"/>
</dbReference>
<sequence>MDIDRNNLRKLSQERTEEYLHRTSLIYLECCVSLMLTHLSSNQVADILEKEAQMIRDFD</sequence>
<reference evidence="2" key="1">
    <citation type="journal article" date="2019" name="Int. J. Syst. Evol. Microbiol.">
        <title>The Global Catalogue of Microorganisms (GCM) 10K type strain sequencing project: providing services to taxonomists for standard genome sequencing and annotation.</title>
        <authorList>
            <consortium name="The Broad Institute Genomics Platform"/>
            <consortium name="The Broad Institute Genome Sequencing Center for Infectious Disease"/>
            <person name="Wu L."/>
            <person name="Ma J."/>
        </authorList>
    </citation>
    <scope>NUCLEOTIDE SEQUENCE [LARGE SCALE GENOMIC DNA]</scope>
    <source>
        <strain evidence="2">KCTC 52165</strain>
    </source>
</reference>
<accession>A0ABV7K5M9</accession>
<organism evidence="1 2">
    <name type="scientific">Aquamicrobium soli</name>
    <dbReference type="NCBI Taxonomy" id="1811518"/>
    <lineage>
        <taxon>Bacteria</taxon>
        <taxon>Pseudomonadati</taxon>
        <taxon>Pseudomonadota</taxon>
        <taxon>Alphaproteobacteria</taxon>
        <taxon>Hyphomicrobiales</taxon>
        <taxon>Phyllobacteriaceae</taxon>
        <taxon>Aquamicrobium</taxon>
    </lineage>
</organism>
<evidence type="ECO:0000313" key="2">
    <source>
        <dbReference type="Proteomes" id="UP001595583"/>
    </source>
</evidence>
<evidence type="ECO:0000313" key="1">
    <source>
        <dbReference type="EMBL" id="MFC3204673.1"/>
    </source>
</evidence>